<dbReference type="OrthoDB" id="3235114at2759"/>
<proteinExistence type="predicted"/>
<keyword evidence="3" id="KW-1185">Reference proteome</keyword>
<dbReference type="InterPro" id="IPR041457">
    <property type="entry name" value="CxC2_KDZ-assoc"/>
</dbReference>
<dbReference type="Pfam" id="PF18758">
    <property type="entry name" value="KDZ"/>
    <property type="match status" value="2"/>
</dbReference>
<gene>
    <name evidence="2" type="ORF">BT96DRAFT_959577</name>
</gene>
<reference evidence="2" key="1">
    <citation type="journal article" date="2019" name="Environ. Microbiol.">
        <title>Fungal ecological strategies reflected in gene transcription - a case study of two litter decomposers.</title>
        <authorList>
            <person name="Barbi F."/>
            <person name="Kohler A."/>
            <person name="Barry K."/>
            <person name="Baskaran P."/>
            <person name="Daum C."/>
            <person name="Fauchery L."/>
            <person name="Ihrmark K."/>
            <person name="Kuo A."/>
            <person name="LaButti K."/>
            <person name="Lipzen A."/>
            <person name="Morin E."/>
            <person name="Grigoriev I.V."/>
            <person name="Henrissat B."/>
            <person name="Lindahl B."/>
            <person name="Martin F."/>
        </authorList>
    </citation>
    <scope>NUCLEOTIDE SEQUENCE</scope>
    <source>
        <strain evidence="2">JB14</strain>
    </source>
</reference>
<dbReference type="Pfam" id="PF18803">
    <property type="entry name" value="CxC2"/>
    <property type="match status" value="1"/>
</dbReference>
<name>A0A6A4H118_9AGAR</name>
<dbReference type="AlphaFoldDB" id="A0A6A4H118"/>
<accession>A0A6A4H118</accession>
<feature type="domain" description="CxC2-like cysteine cluster KDZ transposase-associated" evidence="1">
    <location>
        <begin position="71"/>
        <end position="179"/>
    </location>
</feature>
<evidence type="ECO:0000259" key="1">
    <source>
        <dbReference type="Pfam" id="PF18803"/>
    </source>
</evidence>
<dbReference type="Proteomes" id="UP000799118">
    <property type="component" value="Unassembled WGS sequence"/>
</dbReference>
<dbReference type="EMBL" id="ML769627">
    <property type="protein sequence ID" value="KAE9391360.1"/>
    <property type="molecule type" value="Genomic_DNA"/>
</dbReference>
<dbReference type="InterPro" id="IPR040521">
    <property type="entry name" value="KDZ"/>
</dbReference>
<evidence type="ECO:0000313" key="2">
    <source>
        <dbReference type="EMBL" id="KAE9391360.1"/>
    </source>
</evidence>
<evidence type="ECO:0000313" key="3">
    <source>
        <dbReference type="Proteomes" id="UP000799118"/>
    </source>
</evidence>
<sequence length="399" mass="45778">MLRAEGRGDGNKNFCYACGCLDQEHALVFCCISECFSKDLVCEECCYKHHWNRPLDIVERWNGSFFERIALRDIGIVVQIGHCPGKTCLSPSTYKDFIVIHINGLHRIHVAFCNCSNKYLAGKQRMQLLRRQWYPAMHLEPQTAAMFEVLNHFHLLTLQGKVSAYDYYAGLEKLSNNVGEKGPVEFSRMICQLRHLKMLKLAMQRIACPKPSVNLPDDWEQADKKFFFKYLYLTEDCCFHLTRHLVSSEFRDPGLGTGSSYFVEDKPYWEFLKGLAALDHVNTKFSQGYAMTGVGLSVCARHEFVMPNSVVDLQKGERYVIFKFVWTLQLSCIYFMPALVKENWPPKLLLFVVPKRHLPGHIRSCQVNFLLNWLPGAGRTDGEGIERGWAHMGPVATST</sequence>
<protein>
    <recommendedName>
        <fullName evidence="1">CxC2-like cysteine cluster KDZ transposase-associated domain-containing protein</fullName>
    </recommendedName>
</protein>
<organism evidence="2 3">
    <name type="scientific">Gymnopus androsaceus JB14</name>
    <dbReference type="NCBI Taxonomy" id="1447944"/>
    <lineage>
        <taxon>Eukaryota</taxon>
        <taxon>Fungi</taxon>
        <taxon>Dikarya</taxon>
        <taxon>Basidiomycota</taxon>
        <taxon>Agaricomycotina</taxon>
        <taxon>Agaricomycetes</taxon>
        <taxon>Agaricomycetidae</taxon>
        <taxon>Agaricales</taxon>
        <taxon>Marasmiineae</taxon>
        <taxon>Omphalotaceae</taxon>
        <taxon>Gymnopus</taxon>
    </lineage>
</organism>